<keyword evidence="3 6" id="KW-0812">Transmembrane</keyword>
<evidence type="ECO:0000313" key="8">
    <source>
        <dbReference type="EMBL" id="NJC56682.1"/>
    </source>
</evidence>
<dbReference type="GO" id="GO:0005886">
    <property type="term" value="C:plasma membrane"/>
    <property type="evidence" value="ECO:0007669"/>
    <property type="project" value="UniProtKB-SubCell"/>
</dbReference>
<dbReference type="InterPro" id="IPR018461">
    <property type="entry name" value="Na/H_Antiport_NhaC-like_C"/>
</dbReference>
<evidence type="ECO:0000256" key="5">
    <source>
        <dbReference type="ARBA" id="ARBA00023136"/>
    </source>
</evidence>
<keyword evidence="5 6" id="KW-0472">Membrane</keyword>
<dbReference type="AlphaFoldDB" id="A0A846S5C0"/>
<proteinExistence type="predicted"/>
<keyword evidence="9" id="KW-1185">Reference proteome</keyword>
<comment type="subcellular location">
    <subcellularLocation>
        <location evidence="1">Cell membrane</location>
        <topology evidence="1">Multi-pass membrane protein</topology>
    </subcellularLocation>
</comment>
<dbReference type="Proteomes" id="UP000576792">
    <property type="component" value="Unassembled WGS sequence"/>
</dbReference>
<comment type="caution">
    <text evidence="8">The sequence shown here is derived from an EMBL/GenBank/DDBJ whole genome shotgun (WGS) entry which is preliminary data.</text>
</comment>
<dbReference type="RefSeq" id="WP_209043912.1">
    <property type="nucleotide sequence ID" value="NZ_BAAAPQ010000025.1"/>
</dbReference>
<evidence type="ECO:0000256" key="6">
    <source>
        <dbReference type="SAM" id="Phobius"/>
    </source>
</evidence>
<feature type="transmembrane region" description="Helical" evidence="6">
    <location>
        <begin position="378"/>
        <end position="403"/>
    </location>
</feature>
<protein>
    <submittedName>
        <fullName evidence="8">Na+/H+ antiporter NhaC</fullName>
    </submittedName>
</protein>
<feature type="transmembrane region" description="Helical" evidence="6">
    <location>
        <begin position="30"/>
        <end position="48"/>
    </location>
</feature>
<name>A0A846S5C0_9MICO</name>
<feature type="transmembrane region" description="Helical" evidence="6">
    <location>
        <begin position="334"/>
        <end position="358"/>
    </location>
</feature>
<evidence type="ECO:0000313" key="9">
    <source>
        <dbReference type="Proteomes" id="UP000576792"/>
    </source>
</evidence>
<feature type="transmembrane region" description="Helical" evidence="6">
    <location>
        <begin position="303"/>
        <end position="322"/>
    </location>
</feature>
<keyword evidence="2" id="KW-1003">Cell membrane</keyword>
<organism evidence="8 9">
    <name type="scientific">Brevibacterium marinum</name>
    <dbReference type="NCBI Taxonomy" id="418643"/>
    <lineage>
        <taxon>Bacteria</taxon>
        <taxon>Bacillati</taxon>
        <taxon>Actinomycetota</taxon>
        <taxon>Actinomycetes</taxon>
        <taxon>Micrococcales</taxon>
        <taxon>Brevibacteriaceae</taxon>
        <taxon>Brevibacterium</taxon>
    </lineage>
</organism>
<evidence type="ECO:0000259" key="7">
    <source>
        <dbReference type="Pfam" id="PF03553"/>
    </source>
</evidence>
<dbReference type="EMBL" id="JAATJN010000001">
    <property type="protein sequence ID" value="NJC56682.1"/>
    <property type="molecule type" value="Genomic_DNA"/>
</dbReference>
<feature type="transmembrane region" description="Helical" evidence="6">
    <location>
        <begin position="150"/>
        <end position="179"/>
    </location>
</feature>
<feature type="transmembrane region" description="Helical" evidence="6">
    <location>
        <begin position="191"/>
        <end position="216"/>
    </location>
</feature>
<feature type="transmembrane region" description="Helical" evidence="6">
    <location>
        <begin position="60"/>
        <end position="88"/>
    </location>
</feature>
<keyword evidence="4 6" id="KW-1133">Transmembrane helix</keyword>
<dbReference type="Pfam" id="PF03553">
    <property type="entry name" value="Na_H_antiporter"/>
    <property type="match status" value="1"/>
</dbReference>
<feature type="transmembrane region" description="Helical" evidence="6">
    <location>
        <begin position="109"/>
        <end position="130"/>
    </location>
</feature>
<evidence type="ECO:0000256" key="1">
    <source>
        <dbReference type="ARBA" id="ARBA00004651"/>
    </source>
</evidence>
<reference evidence="8 9" key="1">
    <citation type="submission" date="2020-03" db="EMBL/GenBank/DDBJ databases">
        <title>Sequencing the genomes of 1000 actinobacteria strains.</title>
        <authorList>
            <person name="Klenk H.-P."/>
        </authorList>
    </citation>
    <scope>NUCLEOTIDE SEQUENCE [LARGE SCALE GENOMIC DNA]</scope>
    <source>
        <strain evidence="8 9">DSM 18964</strain>
    </source>
</reference>
<feature type="transmembrane region" description="Helical" evidence="6">
    <location>
        <begin position="457"/>
        <end position="478"/>
    </location>
</feature>
<feature type="domain" description="Na+/H+ antiporter NhaC-like C-terminal" evidence="7">
    <location>
        <begin position="64"/>
        <end position="240"/>
    </location>
</feature>
<evidence type="ECO:0000256" key="2">
    <source>
        <dbReference type="ARBA" id="ARBA00022475"/>
    </source>
</evidence>
<sequence>MSNEATPDATVQKKSSNAYETVLTPGRSRLIWILATVGVGLAVVAAFISDGPTLWGLLPIVLYAVLAILGMDIVVATVVAVVSGIIIAKMGAIEIGTLLGDSLADQITIIGLIIMLGAGVGEILKVTGVAQSIVSTVMHVFGRSGKNMMVFGVMISCLILVAALGTLAGAIAIAAPILLPITARLGYTKSATASMLFIGGCAGLALAPFAGSNVAIMEAADVNYAQYVLYGGGPIALLSLIVGVPVVAFMQRWTAKKDDFYSTEEVGDARSAEASGSRLSTFVFLGMLAVSVVFAAVTSAGTTFPLLALPVLGVATAIASRMRAQDIVSMIYRGCSQVVSIFILFWLLAALFIIIDMLAPFDVVMDLFGAQLESASPLVFTIIIALLGWVGVPGATAAQVVLLDKVFGDLGAALGVSAGSWVIVLLFASKADTYGPFPNGNMVGVMGLARSTNLRNMLITGWMLLVPACIMYFLFLFFETR</sequence>
<feature type="transmembrane region" description="Helical" evidence="6">
    <location>
        <begin position="228"/>
        <end position="250"/>
    </location>
</feature>
<accession>A0A846S5C0</accession>
<evidence type="ECO:0000256" key="4">
    <source>
        <dbReference type="ARBA" id="ARBA00022989"/>
    </source>
</evidence>
<feature type="transmembrane region" description="Helical" evidence="6">
    <location>
        <begin position="410"/>
        <end position="428"/>
    </location>
</feature>
<gene>
    <name evidence="8" type="ORF">BKA07_001717</name>
</gene>
<evidence type="ECO:0000256" key="3">
    <source>
        <dbReference type="ARBA" id="ARBA00022692"/>
    </source>
</evidence>